<keyword evidence="3" id="KW-0067">ATP-binding</keyword>
<dbReference type="RefSeq" id="WP_044348158.1">
    <property type="nucleotide sequence ID" value="NZ_AZAC01000011.1"/>
</dbReference>
<dbReference type="GO" id="GO:0005524">
    <property type="term" value="F:ATP binding"/>
    <property type="evidence" value="ECO:0007669"/>
    <property type="project" value="UniProtKB-KW"/>
</dbReference>
<proteinExistence type="inferred from homology"/>
<dbReference type="STRING" id="1429043.X474_09665"/>
<dbReference type="OrthoDB" id="9809450at2"/>
<keyword evidence="7" id="KW-1185">Reference proteome</keyword>
<dbReference type="InParanoid" id="A0A0D2JXB9"/>
<organism evidence="6 7">
    <name type="scientific">Dethiosulfatarculus sandiegensis</name>
    <dbReference type="NCBI Taxonomy" id="1429043"/>
    <lineage>
        <taxon>Bacteria</taxon>
        <taxon>Pseudomonadati</taxon>
        <taxon>Thermodesulfobacteriota</taxon>
        <taxon>Desulfarculia</taxon>
        <taxon>Desulfarculales</taxon>
        <taxon>Desulfarculaceae</taxon>
        <taxon>Dethiosulfatarculus</taxon>
    </lineage>
</organism>
<dbReference type="InterPro" id="IPR017871">
    <property type="entry name" value="ABC_transporter-like_CS"/>
</dbReference>
<keyword evidence="2" id="KW-0547">Nucleotide-binding</keyword>
<sequence>MALVSLEGVTRTYDLGEVRVNALSDVSLEVEKGAFAALVGPSGSGKTTALNLMGCLDKPSQGRVMVSGQDISALDRKQGALFRGEKLGFVFQDFNLLPVLTVFENVEYPLLMILDMPRDKRGPLVERVLEAVGMSNQSHKYPAQLSGGQKQRVAVARALVGKPELVLADEPTANLDGKTAQKVIELMKQMRDAFGTTFVFSTHDQRVMDQAEVLFYLEDGIFVGHSGRKGQVENA</sequence>
<dbReference type="Gene3D" id="3.40.50.300">
    <property type="entry name" value="P-loop containing nucleotide triphosphate hydrolases"/>
    <property type="match status" value="1"/>
</dbReference>
<dbReference type="Proteomes" id="UP000032233">
    <property type="component" value="Unassembled WGS sequence"/>
</dbReference>
<dbReference type="InterPro" id="IPR003593">
    <property type="entry name" value="AAA+_ATPase"/>
</dbReference>
<evidence type="ECO:0000259" key="5">
    <source>
        <dbReference type="PROSITE" id="PS50893"/>
    </source>
</evidence>
<dbReference type="CDD" id="cd03255">
    <property type="entry name" value="ABC_MJ0796_LolCDE_FtsE"/>
    <property type="match status" value="1"/>
</dbReference>
<evidence type="ECO:0000256" key="4">
    <source>
        <dbReference type="ARBA" id="ARBA00038388"/>
    </source>
</evidence>
<gene>
    <name evidence="6" type="ORF">X474_09665</name>
</gene>
<dbReference type="SUPFAM" id="SSF52540">
    <property type="entry name" value="P-loop containing nucleoside triphosphate hydrolases"/>
    <property type="match status" value="1"/>
</dbReference>
<dbReference type="InterPro" id="IPR015854">
    <property type="entry name" value="ABC_transpr_LolD-like"/>
</dbReference>
<evidence type="ECO:0000313" key="7">
    <source>
        <dbReference type="Proteomes" id="UP000032233"/>
    </source>
</evidence>
<dbReference type="GO" id="GO:0005886">
    <property type="term" value="C:plasma membrane"/>
    <property type="evidence" value="ECO:0007669"/>
    <property type="project" value="TreeGrafter"/>
</dbReference>
<dbReference type="InterPro" id="IPR017911">
    <property type="entry name" value="MacB-like_ATP-bd"/>
</dbReference>
<reference evidence="6 7" key="1">
    <citation type="submission" date="2013-11" db="EMBL/GenBank/DDBJ databases">
        <title>Metagenomic analysis of a methanogenic consortium involved in long chain n-alkane degradation.</title>
        <authorList>
            <person name="Davidova I.A."/>
            <person name="Callaghan A.V."/>
            <person name="Wawrik B."/>
            <person name="Pruitt S."/>
            <person name="Marks C."/>
            <person name="Duncan K.E."/>
            <person name="Suflita J.M."/>
        </authorList>
    </citation>
    <scope>NUCLEOTIDE SEQUENCE [LARGE SCALE GENOMIC DNA]</scope>
    <source>
        <strain evidence="6 7">SPR</strain>
    </source>
</reference>
<dbReference type="EMBL" id="AZAC01000011">
    <property type="protein sequence ID" value="KIX14240.1"/>
    <property type="molecule type" value="Genomic_DNA"/>
</dbReference>
<evidence type="ECO:0000256" key="3">
    <source>
        <dbReference type="ARBA" id="ARBA00022840"/>
    </source>
</evidence>
<dbReference type="InterPro" id="IPR003439">
    <property type="entry name" value="ABC_transporter-like_ATP-bd"/>
</dbReference>
<dbReference type="GO" id="GO:0016887">
    <property type="term" value="F:ATP hydrolysis activity"/>
    <property type="evidence" value="ECO:0007669"/>
    <property type="project" value="InterPro"/>
</dbReference>
<dbReference type="FunFam" id="3.40.50.300:FF:000032">
    <property type="entry name" value="Export ABC transporter ATP-binding protein"/>
    <property type="match status" value="1"/>
</dbReference>
<dbReference type="AlphaFoldDB" id="A0A0D2JXB9"/>
<protein>
    <submittedName>
        <fullName evidence="6">ABC transporter</fullName>
    </submittedName>
</protein>
<dbReference type="GO" id="GO:0022857">
    <property type="term" value="F:transmembrane transporter activity"/>
    <property type="evidence" value="ECO:0007669"/>
    <property type="project" value="TreeGrafter"/>
</dbReference>
<accession>A0A0D2JXB9</accession>
<evidence type="ECO:0000256" key="1">
    <source>
        <dbReference type="ARBA" id="ARBA00022448"/>
    </source>
</evidence>
<name>A0A0D2JXB9_9BACT</name>
<dbReference type="PROSITE" id="PS00211">
    <property type="entry name" value="ABC_TRANSPORTER_1"/>
    <property type="match status" value="1"/>
</dbReference>
<dbReference type="SMART" id="SM00382">
    <property type="entry name" value="AAA"/>
    <property type="match status" value="1"/>
</dbReference>
<dbReference type="InterPro" id="IPR027417">
    <property type="entry name" value="P-loop_NTPase"/>
</dbReference>
<dbReference type="Pfam" id="PF00005">
    <property type="entry name" value="ABC_tran"/>
    <property type="match status" value="1"/>
</dbReference>
<feature type="domain" description="ABC transporter" evidence="5">
    <location>
        <begin position="4"/>
        <end position="235"/>
    </location>
</feature>
<dbReference type="PROSITE" id="PS50893">
    <property type="entry name" value="ABC_TRANSPORTER_2"/>
    <property type="match status" value="1"/>
</dbReference>
<dbReference type="PANTHER" id="PTHR24220">
    <property type="entry name" value="IMPORT ATP-BINDING PROTEIN"/>
    <property type="match status" value="1"/>
</dbReference>
<evidence type="ECO:0000313" key="6">
    <source>
        <dbReference type="EMBL" id="KIX14240.1"/>
    </source>
</evidence>
<comment type="caution">
    <text evidence="6">The sequence shown here is derived from an EMBL/GenBank/DDBJ whole genome shotgun (WGS) entry which is preliminary data.</text>
</comment>
<comment type="similarity">
    <text evidence="4">Belongs to the ABC transporter superfamily. Macrolide exporter (TC 3.A.1.122) family.</text>
</comment>
<dbReference type="GO" id="GO:0098796">
    <property type="term" value="C:membrane protein complex"/>
    <property type="evidence" value="ECO:0007669"/>
    <property type="project" value="UniProtKB-ARBA"/>
</dbReference>
<keyword evidence="1" id="KW-0813">Transport</keyword>
<evidence type="ECO:0000256" key="2">
    <source>
        <dbReference type="ARBA" id="ARBA00022741"/>
    </source>
</evidence>